<gene>
    <name evidence="1" type="ORF">ANN_26766</name>
</gene>
<proteinExistence type="predicted"/>
<protein>
    <recommendedName>
        <fullName evidence="3">DDE-1 domain-containing protein</fullName>
    </recommendedName>
</protein>
<reference evidence="1 2" key="1">
    <citation type="journal article" date="2022" name="Allergy">
        <title>Genome assembly and annotation of Periplaneta americana reveal a comprehensive cockroach allergen profile.</title>
        <authorList>
            <person name="Wang L."/>
            <person name="Xiong Q."/>
            <person name="Saelim N."/>
            <person name="Wang L."/>
            <person name="Nong W."/>
            <person name="Wan A.T."/>
            <person name="Shi M."/>
            <person name="Liu X."/>
            <person name="Cao Q."/>
            <person name="Hui J.H.L."/>
            <person name="Sookrung N."/>
            <person name="Leung T.F."/>
            <person name="Tungtrongchitr A."/>
            <person name="Tsui S.K.W."/>
        </authorList>
    </citation>
    <scope>NUCLEOTIDE SEQUENCE [LARGE SCALE GENOMIC DNA]</scope>
    <source>
        <strain evidence="1">PWHHKU_190912</strain>
    </source>
</reference>
<organism evidence="1 2">
    <name type="scientific">Periplaneta americana</name>
    <name type="common">American cockroach</name>
    <name type="synonym">Blatta americana</name>
    <dbReference type="NCBI Taxonomy" id="6978"/>
    <lineage>
        <taxon>Eukaryota</taxon>
        <taxon>Metazoa</taxon>
        <taxon>Ecdysozoa</taxon>
        <taxon>Arthropoda</taxon>
        <taxon>Hexapoda</taxon>
        <taxon>Insecta</taxon>
        <taxon>Pterygota</taxon>
        <taxon>Neoptera</taxon>
        <taxon>Polyneoptera</taxon>
        <taxon>Dictyoptera</taxon>
        <taxon>Blattodea</taxon>
        <taxon>Blattoidea</taxon>
        <taxon>Blattidae</taxon>
        <taxon>Blattinae</taxon>
        <taxon>Periplaneta</taxon>
    </lineage>
</organism>
<accession>A0ABQ8RZ81</accession>
<evidence type="ECO:0000313" key="2">
    <source>
        <dbReference type="Proteomes" id="UP001148838"/>
    </source>
</evidence>
<comment type="caution">
    <text evidence="1">The sequence shown here is derived from an EMBL/GenBank/DDBJ whole genome shotgun (WGS) entry which is preliminary data.</text>
</comment>
<name>A0ABQ8RZ81_PERAM</name>
<evidence type="ECO:0000313" key="1">
    <source>
        <dbReference type="EMBL" id="KAJ4426967.1"/>
    </source>
</evidence>
<dbReference type="Proteomes" id="UP001148838">
    <property type="component" value="Unassembled WGS sequence"/>
</dbReference>
<evidence type="ECO:0008006" key="3">
    <source>
        <dbReference type="Google" id="ProtNLM"/>
    </source>
</evidence>
<sequence>MSSTQQNVNPVSKLEFATSYFRKNGVSSSGNINAKEKEMAQFSIELIQNSCTGVDRYEETTLDVCEGSECDSSDSDTDSKILAPATGKMGKKELKQWFKEAFFLFSDENCVLLFDSWTTYSDTTCIEDIPPGKTI</sequence>
<keyword evidence="2" id="KW-1185">Reference proteome</keyword>
<dbReference type="EMBL" id="JAJSOF020000039">
    <property type="protein sequence ID" value="KAJ4426967.1"/>
    <property type="molecule type" value="Genomic_DNA"/>
</dbReference>